<evidence type="ECO:0000256" key="1">
    <source>
        <dbReference type="ARBA" id="ARBA00004323"/>
    </source>
</evidence>
<dbReference type="GO" id="GO:0008499">
    <property type="term" value="F:N-acetyl-beta-D-glucosaminide beta-(1,3)-galactosyltransferase activity"/>
    <property type="evidence" value="ECO:0007669"/>
    <property type="project" value="TreeGrafter"/>
</dbReference>
<evidence type="ECO:0000256" key="6">
    <source>
        <dbReference type="ARBA" id="ARBA00022692"/>
    </source>
</evidence>
<evidence type="ECO:0000256" key="7">
    <source>
        <dbReference type="ARBA" id="ARBA00022968"/>
    </source>
</evidence>
<dbReference type="PANTHER" id="PTHR11214:SF115">
    <property type="entry name" value="HEXOSYLTRANSFERASE"/>
    <property type="match status" value="1"/>
</dbReference>
<name>A0AA47M3Z1_MERPO</name>
<sequence length="223" mass="25356">MIPVAPLDQVARNAIRKTWGGEKTVLGKRVSHFFLLGQAKDQGKALQDQLLRESQEHRDLLQGNFLDSYRNLTIKTILMLEWLASRCPNASYGIKTDSDVLLNVHSLIEGVIPSTPTHLYMTGNVLRQAPVHRDPNSKWFTPKEVFAESQYPPYVLGLSYVFSMDLPSKLIEASRHESEVVLVPWCNMKLMEHTLHITRDGYLPLTETTQDPYEGIGKVWPSE</sequence>
<proteinExistence type="inferred from homology"/>
<gene>
    <name evidence="14" type="primary">B3GALT1_2</name>
    <name evidence="14" type="ORF">N1851_031246</name>
</gene>
<dbReference type="Proteomes" id="UP001174136">
    <property type="component" value="Unassembled WGS sequence"/>
</dbReference>
<dbReference type="Gene3D" id="3.90.550.50">
    <property type="match status" value="1"/>
</dbReference>
<evidence type="ECO:0000256" key="5">
    <source>
        <dbReference type="ARBA" id="ARBA00022679"/>
    </source>
</evidence>
<dbReference type="PANTHER" id="PTHR11214">
    <property type="entry name" value="BETA-1,3-N-ACETYLGLUCOSAMINYLTRANSFERASE"/>
    <property type="match status" value="1"/>
</dbReference>
<evidence type="ECO:0000256" key="3">
    <source>
        <dbReference type="ARBA" id="ARBA00008661"/>
    </source>
</evidence>
<dbReference type="GO" id="GO:0006629">
    <property type="term" value="P:lipid metabolic process"/>
    <property type="evidence" value="ECO:0007669"/>
    <property type="project" value="UniProtKB-KW"/>
</dbReference>
<evidence type="ECO:0000256" key="8">
    <source>
        <dbReference type="ARBA" id="ARBA00022989"/>
    </source>
</evidence>
<keyword evidence="4 13" id="KW-0328">Glycosyltransferase</keyword>
<evidence type="ECO:0000256" key="10">
    <source>
        <dbReference type="ARBA" id="ARBA00023098"/>
    </source>
</evidence>
<keyword evidence="8" id="KW-1133">Transmembrane helix</keyword>
<dbReference type="InterPro" id="IPR002659">
    <property type="entry name" value="Glyco_trans_31"/>
</dbReference>
<organism evidence="14 15">
    <name type="scientific">Merluccius polli</name>
    <name type="common">Benguela hake</name>
    <name type="synonym">Merluccius cadenati</name>
    <dbReference type="NCBI Taxonomy" id="89951"/>
    <lineage>
        <taxon>Eukaryota</taxon>
        <taxon>Metazoa</taxon>
        <taxon>Chordata</taxon>
        <taxon>Craniata</taxon>
        <taxon>Vertebrata</taxon>
        <taxon>Euteleostomi</taxon>
        <taxon>Actinopterygii</taxon>
        <taxon>Neopterygii</taxon>
        <taxon>Teleostei</taxon>
        <taxon>Neoteleostei</taxon>
        <taxon>Acanthomorphata</taxon>
        <taxon>Zeiogadaria</taxon>
        <taxon>Gadariae</taxon>
        <taxon>Gadiformes</taxon>
        <taxon>Gadoidei</taxon>
        <taxon>Merlucciidae</taxon>
        <taxon>Merluccius</taxon>
    </lineage>
</organism>
<evidence type="ECO:0000313" key="14">
    <source>
        <dbReference type="EMBL" id="KAK0133243.1"/>
    </source>
</evidence>
<dbReference type="FunFam" id="3.90.550.50:FF:000001">
    <property type="entry name" value="Hexosyltransferase"/>
    <property type="match status" value="1"/>
</dbReference>
<keyword evidence="11" id="KW-0472">Membrane</keyword>
<dbReference type="GO" id="GO:0000139">
    <property type="term" value="C:Golgi membrane"/>
    <property type="evidence" value="ECO:0007669"/>
    <property type="project" value="UniProtKB-SubCell"/>
</dbReference>
<reference evidence="14" key="1">
    <citation type="journal article" date="2023" name="Front. Mar. Sci.">
        <title>A new Merluccius polli reference genome to investigate the effects of global change in West African waters.</title>
        <authorList>
            <person name="Mateo J.L."/>
            <person name="Blanco-Fernandez C."/>
            <person name="Garcia-Vazquez E."/>
            <person name="Machado-Schiaffino G."/>
        </authorList>
    </citation>
    <scope>NUCLEOTIDE SEQUENCE</scope>
    <source>
        <strain evidence="14">C29</strain>
        <tissue evidence="14">Fin</tissue>
    </source>
</reference>
<keyword evidence="7" id="KW-0735">Signal-anchor</keyword>
<dbReference type="AlphaFoldDB" id="A0AA47M3Z1"/>
<evidence type="ECO:0000256" key="13">
    <source>
        <dbReference type="RuleBase" id="RU363063"/>
    </source>
</evidence>
<evidence type="ECO:0000256" key="4">
    <source>
        <dbReference type="ARBA" id="ARBA00022676"/>
    </source>
</evidence>
<evidence type="ECO:0000313" key="15">
    <source>
        <dbReference type="Proteomes" id="UP001174136"/>
    </source>
</evidence>
<keyword evidence="6" id="KW-0812">Transmembrane</keyword>
<dbReference type="Pfam" id="PF01762">
    <property type="entry name" value="Galactosyl_T"/>
    <property type="match status" value="1"/>
</dbReference>
<comment type="caution">
    <text evidence="14">The sequence shown here is derived from an EMBL/GenBank/DDBJ whole genome shotgun (WGS) entry which is preliminary data.</text>
</comment>
<keyword evidence="5" id="KW-0808">Transferase</keyword>
<comment type="similarity">
    <text evidence="3 13">Belongs to the glycosyltransferase 31 family.</text>
</comment>
<evidence type="ECO:0000256" key="9">
    <source>
        <dbReference type="ARBA" id="ARBA00023034"/>
    </source>
</evidence>
<evidence type="ECO:0000256" key="2">
    <source>
        <dbReference type="ARBA" id="ARBA00004922"/>
    </source>
</evidence>
<evidence type="ECO:0000256" key="12">
    <source>
        <dbReference type="ARBA" id="ARBA00023180"/>
    </source>
</evidence>
<evidence type="ECO:0000256" key="11">
    <source>
        <dbReference type="ARBA" id="ARBA00023136"/>
    </source>
</evidence>
<dbReference type="GO" id="GO:0006493">
    <property type="term" value="P:protein O-linked glycosylation"/>
    <property type="evidence" value="ECO:0007669"/>
    <property type="project" value="TreeGrafter"/>
</dbReference>
<keyword evidence="9 13" id="KW-0333">Golgi apparatus</keyword>
<accession>A0AA47M3Z1</accession>
<keyword evidence="12" id="KW-0325">Glycoprotein</keyword>
<comment type="subcellular location">
    <subcellularLocation>
        <location evidence="1 13">Golgi apparatus membrane</location>
        <topology evidence="1 13">Single-pass type II membrane protein</topology>
    </subcellularLocation>
</comment>
<protein>
    <recommendedName>
        <fullName evidence="13">Hexosyltransferase</fullName>
        <ecNumber evidence="13">2.4.1.-</ecNumber>
    </recommendedName>
</protein>
<dbReference type="EMBL" id="JAOPHQ010006002">
    <property type="protein sequence ID" value="KAK0133243.1"/>
    <property type="molecule type" value="Genomic_DNA"/>
</dbReference>
<dbReference type="EC" id="2.4.1.-" evidence="13"/>
<keyword evidence="15" id="KW-1185">Reference proteome</keyword>
<comment type="pathway">
    <text evidence="2">Protein modification; protein glycosylation.</text>
</comment>
<keyword evidence="10" id="KW-0443">Lipid metabolism</keyword>